<evidence type="ECO:0000256" key="2">
    <source>
        <dbReference type="SAM" id="Phobius"/>
    </source>
</evidence>
<protein>
    <submittedName>
        <fullName evidence="3">Uncharacterized protein</fullName>
    </submittedName>
</protein>
<feature type="compositionally biased region" description="Gly residues" evidence="1">
    <location>
        <begin position="379"/>
        <end position="388"/>
    </location>
</feature>
<evidence type="ECO:0000313" key="4">
    <source>
        <dbReference type="Proteomes" id="UP000033101"/>
    </source>
</evidence>
<sequence length="388" mass="43321">MSWYAIDAVDRAFTRTKKALFEPFDFWKWVKLAIIIFFIGSMGSNYGGSGTHYQPSDNYGNDFPSIEPGDPGDIPDFPSGISGLGLGYIDSVSSLAIIATALVFFILFVLLFSYISSVMEFVFVESLVRNEVRLRAYFKKFMGKGFNLLLIRLALGLIFVILFVLALLPFVPVFLTESSDFKVSALIGGMFWFFGVIILLVLIGSVVSSFLSLAIPLSIYRETGILSAFRMVYRSFRKSWQEVLVYWFIRFLIGIGIAILALILFGLIILASVIIFLIIDGVLYFIFSALVSEPYSWILLIPFVIVEILLVFVTLIFLSVPFAVYLKYHLLSFLEAWFAGANIPFFDEFKGKPEIGTGTEPGDMEQSSMEQYVPEPNGPGSGGPDPSI</sequence>
<keyword evidence="2" id="KW-0812">Transmembrane</keyword>
<dbReference type="AlphaFoldDB" id="A0A0E3SGD1"/>
<dbReference type="PATRIC" id="fig|1434110.4.peg.2696"/>
<dbReference type="EMBL" id="CP009516">
    <property type="protein sequence ID" value="AKB78608.1"/>
    <property type="molecule type" value="Genomic_DNA"/>
</dbReference>
<dbReference type="RefSeq" id="WP_204245308.1">
    <property type="nucleotide sequence ID" value="NZ_CP009516.1"/>
</dbReference>
<dbReference type="GeneID" id="24831364"/>
<dbReference type="Pfam" id="PF24400">
    <property type="entry name" value="DUF7544"/>
    <property type="match status" value="1"/>
</dbReference>
<evidence type="ECO:0000256" key="1">
    <source>
        <dbReference type="SAM" id="MobiDB-lite"/>
    </source>
</evidence>
<feature type="transmembrane region" description="Helical" evidence="2">
    <location>
        <begin position="243"/>
        <end position="263"/>
    </location>
</feature>
<reference evidence="3 4" key="1">
    <citation type="submission" date="2014-07" db="EMBL/GenBank/DDBJ databases">
        <title>Methanogenic archaea and the global carbon cycle.</title>
        <authorList>
            <person name="Henriksen J.R."/>
            <person name="Luke J."/>
            <person name="Reinhart S."/>
            <person name="Benedict M.N."/>
            <person name="Youngblut N.D."/>
            <person name="Metcalf M.E."/>
            <person name="Whitaker R.J."/>
            <person name="Metcalf W.W."/>
        </authorList>
    </citation>
    <scope>NUCLEOTIDE SEQUENCE [LARGE SCALE GENOMIC DNA]</scope>
    <source>
        <strain evidence="3 4">HB-1</strain>
    </source>
</reference>
<dbReference type="Proteomes" id="UP000033101">
    <property type="component" value="Chromosome"/>
</dbReference>
<dbReference type="InterPro" id="IPR055966">
    <property type="entry name" value="DUF7544"/>
</dbReference>
<feature type="transmembrane region" description="Helical" evidence="2">
    <location>
        <begin position="297"/>
        <end position="322"/>
    </location>
</feature>
<organism evidence="3 4">
    <name type="scientific">Methanosarcina horonobensis HB-1 = JCM 15518</name>
    <dbReference type="NCBI Taxonomy" id="1434110"/>
    <lineage>
        <taxon>Archaea</taxon>
        <taxon>Methanobacteriati</taxon>
        <taxon>Methanobacteriota</taxon>
        <taxon>Stenosarchaea group</taxon>
        <taxon>Methanomicrobia</taxon>
        <taxon>Methanosarcinales</taxon>
        <taxon>Methanosarcinaceae</taxon>
        <taxon>Methanosarcina</taxon>
    </lineage>
</organism>
<dbReference type="HOGENOM" id="CLU_051458_0_0_2"/>
<proteinExistence type="predicted"/>
<evidence type="ECO:0000313" key="3">
    <source>
        <dbReference type="EMBL" id="AKB78608.1"/>
    </source>
</evidence>
<feature type="region of interest" description="Disordered" evidence="1">
    <location>
        <begin position="354"/>
        <end position="388"/>
    </location>
</feature>
<dbReference type="STRING" id="1434110.MSHOH_2125"/>
<feature type="transmembrane region" description="Helical" evidence="2">
    <location>
        <begin position="26"/>
        <end position="46"/>
    </location>
</feature>
<keyword evidence="2" id="KW-0472">Membrane</keyword>
<accession>A0A0E3SGD1</accession>
<gene>
    <name evidence="3" type="ORF">MSHOH_2125</name>
</gene>
<feature type="transmembrane region" description="Helical" evidence="2">
    <location>
        <begin position="95"/>
        <end position="128"/>
    </location>
</feature>
<keyword evidence="2" id="KW-1133">Transmembrane helix</keyword>
<name>A0A0E3SGD1_9EURY</name>
<dbReference type="OrthoDB" id="137652at2157"/>
<feature type="transmembrane region" description="Helical" evidence="2">
    <location>
        <begin position="191"/>
        <end position="220"/>
    </location>
</feature>
<feature type="transmembrane region" description="Helical" evidence="2">
    <location>
        <begin position="269"/>
        <end position="290"/>
    </location>
</feature>
<feature type="transmembrane region" description="Helical" evidence="2">
    <location>
        <begin position="149"/>
        <end position="171"/>
    </location>
</feature>
<dbReference type="KEGG" id="mhor:MSHOH_2125"/>
<keyword evidence="4" id="KW-1185">Reference proteome</keyword>